<feature type="repeat" description="Filamin" evidence="3">
    <location>
        <begin position="764"/>
        <end position="856"/>
    </location>
</feature>
<dbReference type="InterPro" id="IPR017868">
    <property type="entry name" value="Filamin/ABP280_repeat-like"/>
</dbReference>
<feature type="repeat" description="Filamin" evidence="3">
    <location>
        <begin position="1216"/>
        <end position="1309"/>
    </location>
</feature>
<dbReference type="SMART" id="SM00033">
    <property type="entry name" value="CH"/>
    <property type="match status" value="3"/>
</dbReference>
<dbReference type="Gene3D" id="2.60.40.10">
    <property type="entry name" value="Immunoglobulins"/>
    <property type="match status" value="18"/>
</dbReference>
<evidence type="ECO:0000259" key="4">
    <source>
        <dbReference type="PROSITE" id="PS50021"/>
    </source>
</evidence>
<dbReference type="InterPro" id="IPR013783">
    <property type="entry name" value="Ig-like_fold"/>
</dbReference>
<dbReference type="SMART" id="SM00557">
    <property type="entry name" value="IG_FLMN"/>
    <property type="match status" value="18"/>
</dbReference>
<comment type="caution">
    <text evidence="5">The sequence shown here is derived from an EMBL/GenBank/DDBJ whole genome shotgun (WGS) entry which is preliminary data.</text>
</comment>
<feature type="domain" description="Calponin-homology (CH)" evidence="4">
    <location>
        <begin position="247"/>
        <end position="346"/>
    </location>
</feature>
<feature type="repeat" description="Filamin" evidence="3">
    <location>
        <begin position="493"/>
        <end position="586"/>
    </location>
</feature>
<dbReference type="PANTHER" id="PTHR38537:SF13">
    <property type="entry name" value="JITTERBUG, ISOFORM N"/>
    <property type="match status" value="1"/>
</dbReference>
<accession>A0AAN9APN1</accession>
<evidence type="ECO:0000256" key="2">
    <source>
        <dbReference type="ARBA" id="ARBA00022737"/>
    </source>
</evidence>
<dbReference type="PANTHER" id="PTHR38537">
    <property type="entry name" value="JITTERBUG, ISOFORM N"/>
    <property type="match status" value="1"/>
</dbReference>
<feature type="repeat" description="Filamin" evidence="3">
    <location>
        <begin position="403"/>
        <end position="496"/>
    </location>
</feature>
<evidence type="ECO:0000256" key="1">
    <source>
        <dbReference type="ARBA" id="ARBA00009238"/>
    </source>
</evidence>
<dbReference type="SUPFAM" id="SSF47576">
    <property type="entry name" value="Calponin-homology domain, CH-domain"/>
    <property type="match status" value="2"/>
</dbReference>
<dbReference type="FunFam" id="1.10.418.10:FF:000068">
    <property type="entry name" value="Putative Filamin-A"/>
    <property type="match status" value="1"/>
</dbReference>
<feature type="repeat" description="Filamin" evidence="3">
    <location>
        <begin position="1427"/>
        <end position="1497"/>
    </location>
</feature>
<evidence type="ECO:0000256" key="3">
    <source>
        <dbReference type="PROSITE-ProRule" id="PRU00087"/>
    </source>
</evidence>
<dbReference type="CDD" id="cd21227">
    <property type="entry name" value="CH_jitterbug-like_rpt1"/>
    <property type="match status" value="1"/>
</dbReference>
<dbReference type="InterPro" id="IPR014756">
    <property type="entry name" value="Ig_E-set"/>
</dbReference>
<feature type="repeat" description="Filamin" evidence="3">
    <location>
        <begin position="1127"/>
        <end position="1218"/>
    </location>
</feature>
<feature type="repeat" description="Filamin" evidence="3">
    <location>
        <begin position="673"/>
        <end position="767"/>
    </location>
</feature>
<feature type="repeat" description="Filamin" evidence="3">
    <location>
        <begin position="1871"/>
        <end position="1964"/>
    </location>
</feature>
<sequence>MSAEVDLIGHQARSREGRGLSVRTGDSDRWIEIQKTTFMNWVNLQLHDSGLVVDDFELDFDNGVKLCALVEALQGKKIGRVIKKPMNQHQSLENVTLALKAIADDNVRLVNIGSEDIVNGSQKLILGLIWHLILRYQIGKTKFPPKKLMLAWLKAVIPDCHISNFTSDWNDGVALSALIDYCQPGLFPDWNRLNRHNRLENCKSAMSIAKESLNIPMVVRPEDFSSPHLDDLSGMTYLSYYMMPESPGYYATRREIRKILQTGSIDNFTTDWNDGRLLCNLVKSVGGDIPGWPNLSNNPVENLKMGLEGGKNLGIEPIFPAEEMADPEVEHLGVMAYAAYYTKLKPVRLTKNAASFDGNMDSVYVGQEGDHEVQEEEVTVTASQVNYSSYEQNAHAESAVIEKEMASKVEAHAVFEGTFKDVMIHEEKTFQIHLEDGSPNDIRAVLTGNDSSPPVKMNWQGSTAYCSFTPVETGNHKLDVQCDNKSISGCPVNFRVNADRSRVTYYPPERCAVGSNSELKVDVTQAGQGDVRIEARSPSGRVQNFNPIYRNGTYGTNFTPTEVGTWDISVLYDGEHISGSPYPLKVFDPSLVRVYGLDGGAVGKALTFNADPREAGEGDISCKVSYAGSEIPSYIVRDANGEYKVDFTPQGAGQYKVNVFMNEMEVRGSPYTLDIVDSSQVTLSGEGLSLVPVDRPTTFTIHTKGAGSGNINVDIAGPNGQSVPYKISGQGTASQTVEYMPREVGTYIVHASLAGTPVKGSPFRVKTYDPSKVKVSKIPQGVVGVPTKFTVDASSAGEGTMEIAISANGRNIPNQAHSVGNGKYEVSFVGQQSVPHEAVITYNGQHVPGSPFRVDFLDASQMRASGDGLTLVPNHCHAEFTIHTPSANLHELSVNVTGPDGRIIPSHIRDNGNGTYVADWVPNAVGSYRVLVEYAGVSIGGSPYHVQVYDASLVKVSPIGQGFVGKPVNFSLDASAAGDGNLEIHVTADGESVPNYVRQDRDANFKVTFTPQRPARHRVNVTFNGEPVPGSPFTCSVVDTDSVTLTGDGVRSAPANSLTSFKVDPHGAGDFDLRAWVVSPGGHDVPVRISGNPQSAFRVDYTPVDVGIHKVYVEYGGMEIRGSPFDVEIFDPALVRVNSTGRAYLNKPFTMYMDTSLAGQGTLEADVKSRNGKIPCQVREVGGGRVEVTFTPRDVNTHTANVTFNGVPLPGAPYHVDVIDSSSVSISGEGLQAAKVYRESWFNLDLHGMDAADLDVAITGPSGSRVPCGINRKGHISRVEFTPMEPGAHNIDVTFAGTRVQGGPFTCQAYDPTRVRITDVDRTMKKEREIGFTIDTSKAGVGDLDAVVTHHGQRLHTERESLGDGKYRYTFMPPETGHYEVKATFNGETIPGCPLIVNVEDETPHFITISFRGTEPINTRSDGKNFFMLHTAGQKIDTEQLDVNIEAPTGEQLDAHLIQNTDGDYKVEWTPKEPGRHSVDVLFAGQRVKGAPFYIEVFDVTKIRVDNFYNGNVGEQAGFSVDTTRAGKCEQTVRVVSPSGRNIPVDIREVSSGYNVTYIPNESGQHRVFLTYNSLELPGSPFTQEIGEGVLPPAHGDGLYRGEEDKAAVFYIDARGMTGEPSVQVDGPNSIAKCSIDPQPDGQYAVTYIPVEVGMFDVMIKWNGKELPGSPYHPKVVCARKVQVVGGWQHYMDSKERVHLVVNEEKQIPFDNSDAGPGKMTAEVKGPSGLIPVTVDDSVVGRSTVIFTPREEGNHYIHLFWSDTPLNNSPFTGYATGGHLDPSKVILTGRGLKEAIVREEAEFMIDASQAGHGTPEVQLTGVRAEVNVFTTPLGGGKFRCTYIPVVPGAYLLHITWNGRQLRGSPYKVNVIGAFYPNRVGVSGEGLKGGLLGRDLEIRIDTRKAGPGELTAYCMGPTKVANCVLEDHHDGTFRLIVRPQEVGRHVLQVKYGGEHVLGSPFAFKVSAQPDASKVRVSGPGVEHGLLATFQSRFVVETRGAGAGQLTVRIRGPKGAFQVEMYRDSQKDRTILCRYDPVETGLYIISIRWSGNEVPGSPFQIHILDTQAELEQVLTDQSFHHNASFHSSRAGSGYGQWREEF</sequence>
<dbReference type="EMBL" id="JBAMIC010000024">
    <property type="protein sequence ID" value="KAK7090853.1"/>
    <property type="molecule type" value="Genomic_DNA"/>
</dbReference>
<reference evidence="5 6" key="1">
    <citation type="submission" date="2024-02" db="EMBL/GenBank/DDBJ databases">
        <title>Chromosome-scale genome assembly of the rough periwinkle Littorina saxatilis.</title>
        <authorList>
            <person name="De Jode A."/>
            <person name="Faria R."/>
            <person name="Formenti G."/>
            <person name="Sims Y."/>
            <person name="Smith T.P."/>
            <person name="Tracey A."/>
            <person name="Wood J.M.D."/>
            <person name="Zagrodzka Z.B."/>
            <person name="Johannesson K."/>
            <person name="Butlin R.K."/>
            <person name="Leder E.H."/>
        </authorList>
    </citation>
    <scope>NUCLEOTIDE SEQUENCE [LARGE SCALE GENOMIC DNA]</scope>
    <source>
        <strain evidence="5">Snail1</strain>
        <tissue evidence="5">Muscle</tissue>
    </source>
</reference>
<dbReference type="PROSITE" id="PS50194">
    <property type="entry name" value="FILAMIN_REPEAT"/>
    <property type="match status" value="18"/>
</dbReference>
<feature type="repeat" description="Filamin" evidence="3">
    <location>
        <begin position="1594"/>
        <end position="1676"/>
    </location>
</feature>
<comment type="similarity">
    <text evidence="1">Belongs to the filamin family.</text>
</comment>
<dbReference type="Pfam" id="PF00307">
    <property type="entry name" value="CH"/>
    <property type="match status" value="3"/>
</dbReference>
<evidence type="ECO:0000313" key="6">
    <source>
        <dbReference type="Proteomes" id="UP001374579"/>
    </source>
</evidence>
<feature type="repeat" description="Filamin" evidence="3">
    <location>
        <begin position="596"/>
        <end position="675"/>
    </location>
</feature>
<proteinExistence type="inferred from homology"/>
<dbReference type="Pfam" id="PF00630">
    <property type="entry name" value="Filamin"/>
    <property type="match status" value="18"/>
</dbReference>
<dbReference type="InterPro" id="IPR044801">
    <property type="entry name" value="Filamin"/>
</dbReference>
<dbReference type="Proteomes" id="UP001374579">
    <property type="component" value="Unassembled WGS sequence"/>
</dbReference>
<dbReference type="SUPFAM" id="SSF81296">
    <property type="entry name" value="E set domains"/>
    <property type="match status" value="18"/>
</dbReference>
<feature type="repeat" description="Filamin" evidence="3">
    <location>
        <begin position="1777"/>
        <end position="1870"/>
    </location>
</feature>
<organism evidence="5 6">
    <name type="scientific">Littorina saxatilis</name>
    <dbReference type="NCBI Taxonomy" id="31220"/>
    <lineage>
        <taxon>Eukaryota</taxon>
        <taxon>Metazoa</taxon>
        <taxon>Spiralia</taxon>
        <taxon>Lophotrochozoa</taxon>
        <taxon>Mollusca</taxon>
        <taxon>Gastropoda</taxon>
        <taxon>Caenogastropoda</taxon>
        <taxon>Littorinimorpha</taxon>
        <taxon>Littorinoidea</taxon>
        <taxon>Littorinidae</taxon>
        <taxon>Littorina</taxon>
    </lineage>
</organism>
<dbReference type="PROSITE" id="PS50021">
    <property type="entry name" value="CH"/>
    <property type="match status" value="3"/>
</dbReference>
<name>A0AAN9APN1_9CAEN</name>
<feature type="repeat" description="Filamin" evidence="3">
    <location>
        <begin position="1035"/>
        <end position="1129"/>
    </location>
</feature>
<feature type="repeat" description="Filamin" evidence="3">
    <location>
        <begin position="1511"/>
        <end position="1586"/>
    </location>
</feature>
<feature type="repeat" description="Filamin" evidence="3">
    <location>
        <begin position="1307"/>
        <end position="1399"/>
    </location>
</feature>
<dbReference type="FunFam" id="2.60.40.10:FF:001145">
    <property type="entry name" value="Jitterbug, isoform I"/>
    <property type="match status" value="2"/>
</dbReference>
<gene>
    <name evidence="5" type="ORF">V1264_010600</name>
</gene>
<dbReference type="InterPro" id="IPR036872">
    <property type="entry name" value="CH_dom_sf"/>
</dbReference>
<feature type="repeat" description="Filamin" evidence="3">
    <location>
        <begin position="1965"/>
        <end position="2061"/>
    </location>
</feature>
<dbReference type="InterPro" id="IPR001298">
    <property type="entry name" value="Filamin/ABP280_rpt"/>
</dbReference>
<dbReference type="Gene3D" id="1.10.418.10">
    <property type="entry name" value="Calponin-like domain"/>
    <property type="match status" value="3"/>
</dbReference>
<dbReference type="GO" id="GO:0051015">
    <property type="term" value="F:actin filament binding"/>
    <property type="evidence" value="ECO:0007669"/>
    <property type="project" value="InterPro"/>
</dbReference>
<keyword evidence="2" id="KW-0677">Repeat</keyword>
<protein>
    <recommendedName>
        <fullName evidence="4">Calponin-homology (CH) domain-containing protein</fullName>
    </recommendedName>
</protein>
<feature type="domain" description="Calponin-homology (CH)" evidence="4">
    <location>
        <begin position="143"/>
        <end position="246"/>
    </location>
</feature>
<dbReference type="CDD" id="cd21229">
    <property type="entry name" value="CH_jitterbug-like_rpt2"/>
    <property type="match status" value="1"/>
</dbReference>
<feature type="repeat" description="Filamin" evidence="3">
    <location>
        <begin position="946"/>
        <end position="1037"/>
    </location>
</feature>
<feature type="domain" description="Calponin-homology (CH)" evidence="4">
    <location>
        <begin position="32"/>
        <end position="137"/>
    </location>
</feature>
<keyword evidence="6" id="KW-1185">Reference proteome</keyword>
<evidence type="ECO:0000313" key="5">
    <source>
        <dbReference type="EMBL" id="KAK7090853.1"/>
    </source>
</evidence>
<dbReference type="InterPro" id="IPR001715">
    <property type="entry name" value="CH_dom"/>
</dbReference>
<dbReference type="CDD" id="cd21185">
    <property type="entry name" value="CH_jitterbug-like_rpt3"/>
    <property type="match status" value="1"/>
</dbReference>
<feature type="repeat" description="Filamin" evidence="3">
    <location>
        <begin position="1674"/>
        <end position="1775"/>
    </location>
</feature>
<feature type="repeat" description="Filamin" evidence="3">
    <location>
        <begin position="854"/>
        <end position="948"/>
    </location>
</feature>
<dbReference type="GO" id="GO:0030036">
    <property type="term" value="P:actin cytoskeleton organization"/>
    <property type="evidence" value="ECO:0007669"/>
    <property type="project" value="InterPro"/>
</dbReference>